<dbReference type="AlphaFoldDB" id="F9WCJ6"/>
<dbReference type="PANTHER" id="PTHR13000:SF0">
    <property type="entry name" value="NUCLEOPORIN P54"/>
    <property type="match status" value="1"/>
</dbReference>
<keyword evidence="6" id="KW-1185">Reference proteome</keyword>
<protein>
    <submittedName>
        <fullName evidence="5">WGS project CAEQ00000000 data, annotated contig 2240</fullName>
    </submittedName>
</protein>
<dbReference type="Pfam" id="PF13874">
    <property type="entry name" value="Nup54"/>
    <property type="match status" value="1"/>
</dbReference>
<keyword evidence="2" id="KW-0813">Transport</keyword>
<sequence>MMGTLGGGTAGAAPAGFGTANTSTATSGFGAPAGKATTGGFGAGATTGGFGTGATTGGFGTGATTGGFGTGATTGGFGTGATTGGFGTGATTGGFGTGATTGGFGTGATTGGFGTGATTGGFGTGATTGGFGGGATGVSGRTTVMGAAQQSAVACQSALARYLLEFDNAYNAMHPNCRFRAFLYNLCTPGQSMMAVERERLIYTAAGGDSREEDLLRAQQRNPDPVRMYPTRVHFMQELKARMDKQKEMLAAMLKHVDSLISKAEYFRELDEENGAQFSELVQEQAMLQRRWYTLLRKVETLRQLGVPLAEESRIGGITNALSAQLAAPDMYRSALKELQPFLDAESAMVTSLVRRHSAVATDGKERGTAANSGALLNNRVDRTLMRDWVRYAERIQQGVESLSALLERDTRDMRAIHRHLASS</sequence>
<dbReference type="GO" id="GO:0006607">
    <property type="term" value="P:NLS-bearing protein import into nucleus"/>
    <property type="evidence" value="ECO:0007669"/>
    <property type="project" value="TreeGrafter"/>
</dbReference>
<evidence type="ECO:0000256" key="2">
    <source>
        <dbReference type="ARBA" id="ARBA00022448"/>
    </source>
</evidence>
<evidence type="ECO:0000313" key="6">
    <source>
        <dbReference type="Proteomes" id="UP000000702"/>
    </source>
</evidence>
<accession>F9WCJ6</accession>
<feature type="domain" description="Nucleoporin Nup54 alpha-helical" evidence="4">
    <location>
        <begin position="212"/>
        <end position="340"/>
    </location>
</feature>
<dbReference type="EMBL" id="CAEQ01001731">
    <property type="protein sequence ID" value="CCD14990.1"/>
    <property type="molecule type" value="Genomic_DNA"/>
</dbReference>
<dbReference type="VEuPathDB" id="TriTrypDB:TcIL3000_0_55570"/>
<dbReference type="GO" id="GO:0017056">
    <property type="term" value="F:structural constituent of nuclear pore"/>
    <property type="evidence" value="ECO:0007669"/>
    <property type="project" value="TreeGrafter"/>
</dbReference>
<dbReference type="OMA" id="MMQTRLH"/>
<dbReference type="GO" id="GO:0036228">
    <property type="term" value="P:protein localization to nuclear inner membrane"/>
    <property type="evidence" value="ECO:0007669"/>
    <property type="project" value="TreeGrafter"/>
</dbReference>
<dbReference type="GO" id="GO:0044613">
    <property type="term" value="C:nuclear pore central transport channel"/>
    <property type="evidence" value="ECO:0007669"/>
    <property type="project" value="TreeGrafter"/>
</dbReference>
<evidence type="ECO:0000256" key="1">
    <source>
        <dbReference type="ARBA" id="ARBA00004123"/>
    </source>
</evidence>
<comment type="subcellular location">
    <subcellularLocation>
        <location evidence="1">Nucleus</location>
    </subcellularLocation>
</comment>
<dbReference type="InterPro" id="IPR025712">
    <property type="entry name" value="Nup54_alpha-helical_dom"/>
</dbReference>
<name>F9WCJ6_TRYCI</name>
<evidence type="ECO:0000256" key="3">
    <source>
        <dbReference type="ARBA" id="ARBA00023242"/>
    </source>
</evidence>
<dbReference type="PANTHER" id="PTHR13000">
    <property type="entry name" value="NUCLEOPORIN P54"/>
    <property type="match status" value="1"/>
</dbReference>
<dbReference type="GO" id="GO:0006999">
    <property type="term" value="P:nuclear pore organization"/>
    <property type="evidence" value="ECO:0007669"/>
    <property type="project" value="TreeGrafter"/>
</dbReference>
<evidence type="ECO:0000259" key="4">
    <source>
        <dbReference type="Pfam" id="PF13874"/>
    </source>
</evidence>
<reference evidence="6" key="1">
    <citation type="submission" date="2011-07" db="EMBL/GenBank/DDBJ databases">
        <title>Divergent evolution of antigenic variation in African trypanosomes.</title>
        <authorList>
            <person name="Jackson A.P."/>
            <person name="Berry A."/>
            <person name="Allison H.C."/>
            <person name="Burton P."/>
            <person name="Anderson J."/>
            <person name="Aslett M."/>
            <person name="Brown R."/>
            <person name="Corton N."/>
            <person name="Harris D."/>
            <person name="Hauser H."/>
            <person name="Gamble J."/>
            <person name="Gilderthorp R."/>
            <person name="McQuillan J."/>
            <person name="Quail M.A."/>
            <person name="Sanders M."/>
            <person name="Van Tonder A."/>
            <person name="Ginger M.L."/>
            <person name="Donelson J.E."/>
            <person name="Field M.C."/>
            <person name="Barry J.D."/>
            <person name="Berriman M."/>
            <person name="Hertz-Fowler C."/>
        </authorList>
    </citation>
    <scope>NUCLEOTIDE SEQUENCE [LARGE SCALE GENOMIC DNA]</scope>
    <source>
        <strain evidence="6">IL3000</strain>
    </source>
</reference>
<reference evidence="5 6" key="2">
    <citation type="journal article" date="2012" name="Proc. Natl. Acad. Sci. U.S.A.">
        <title>Antigenic diversity is generated by distinct evolutionary mechanisms in African trypanosome species.</title>
        <authorList>
            <person name="Jackson A.P."/>
            <person name="Berry A."/>
            <person name="Aslett M."/>
            <person name="Allison H.C."/>
            <person name="Burton P."/>
            <person name="Vavrova-Anderson J."/>
            <person name="Brown R."/>
            <person name="Browne H."/>
            <person name="Corton N."/>
            <person name="Hauser H."/>
            <person name="Gamble J."/>
            <person name="Gilderthorp R."/>
            <person name="Marcello L."/>
            <person name="McQuillan J."/>
            <person name="Otto T.D."/>
            <person name="Quail M.A."/>
            <person name="Sanders M.J."/>
            <person name="van Tonder A."/>
            <person name="Ginger M.L."/>
            <person name="Field M.C."/>
            <person name="Barry J.D."/>
            <person name="Hertz-Fowler C."/>
            <person name="Berriman M."/>
        </authorList>
    </citation>
    <scope>NUCLEOTIDE SEQUENCE [LARGE SCALE GENOMIC DNA]</scope>
    <source>
        <strain evidence="5 6">IL3000</strain>
    </source>
</reference>
<dbReference type="InterPro" id="IPR024864">
    <property type="entry name" value="Nup54/Nup57/Nup44"/>
</dbReference>
<keyword evidence="3" id="KW-0539">Nucleus</keyword>
<dbReference type="Proteomes" id="UP000000702">
    <property type="component" value="Unassembled WGS sequence"/>
</dbReference>
<comment type="caution">
    <text evidence="5">The sequence shown here is derived from an EMBL/GenBank/DDBJ whole genome shotgun (WGS) entry which is preliminary data.</text>
</comment>
<evidence type="ECO:0000313" key="5">
    <source>
        <dbReference type="EMBL" id="CCD14990.1"/>
    </source>
</evidence>
<proteinExistence type="predicted"/>
<gene>
    <name evidence="5" type="ORF">TCIL3000_0_55570</name>
</gene>
<organism evidence="5 6">
    <name type="scientific">Trypanosoma congolense (strain IL3000)</name>
    <dbReference type="NCBI Taxonomy" id="1068625"/>
    <lineage>
        <taxon>Eukaryota</taxon>
        <taxon>Discoba</taxon>
        <taxon>Euglenozoa</taxon>
        <taxon>Kinetoplastea</taxon>
        <taxon>Metakinetoplastina</taxon>
        <taxon>Trypanosomatida</taxon>
        <taxon>Trypanosomatidae</taxon>
        <taxon>Trypanosoma</taxon>
        <taxon>Nannomonas</taxon>
    </lineage>
</organism>